<organism evidence="2">
    <name type="scientific">Kwoniella bestiolae CBS 10118</name>
    <dbReference type="NCBI Taxonomy" id="1296100"/>
    <lineage>
        <taxon>Eukaryota</taxon>
        <taxon>Fungi</taxon>
        <taxon>Dikarya</taxon>
        <taxon>Basidiomycota</taxon>
        <taxon>Agaricomycotina</taxon>
        <taxon>Tremellomycetes</taxon>
        <taxon>Tremellales</taxon>
        <taxon>Cryptococcaceae</taxon>
        <taxon>Kwoniella</taxon>
    </lineage>
</organism>
<evidence type="ECO:0000313" key="2">
    <source>
        <dbReference type="EMBL" id="OCF21706.1"/>
    </source>
</evidence>
<dbReference type="AlphaFoldDB" id="A0A1B9FSF7"/>
<sequence>MPLQQALRRALKPRSGRSSTKCPSTSAGTDQDQTSEKTEPSYHRVYEGEVERRSHFTIRCLTSGVDSLTQPDWIQTASVKLTISEDFHVMGQVTNWEIALHRDSECDRAPEPASETIVVPFFPDRFPDRPKPSREILASELFENGDSSKIISGHVPETGVEQTLYNYLEKATIKPYEGQHQPCKGCPKSSAPHAISLISRKDFDAYKDGNSEPALEERLKLHAHCPLYERGYNYTLTDVRHRDLSQHWRAQSNEPKSNGFKEKIAYEIELNWNEVTDPRDTNPNYPFEDDDRMFANLFDKFDGTPGDFSSKQDKIERTITVGKA</sequence>
<feature type="compositionally biased region" description="Polar residues" evidence="1">
    <location>
        <begin position="16"/>
        <end position="32"/>
    </location>
</feature>
<evidence type="ECO:0000256" key="1">
    <source>
        <dbReference type="SAM" id="MobiDB-lite"/>
    </source>
</evidence>
<reference evidence="3" key="4">
    <citation type="submission" date="2024-02" db="EMBL/GenBank/DDBJ databases">
        <title>Comparative genomics of Cryptococcus and Kwoniella reveals pathogenesis evolution and contrasting modes of karyotype evolution via chromosome fusion or intercentromeric recombination.</title>
        <authorList>
            <person name="Coelho M.A."/>
            <person name="David-Palma M."/>
            <person name="Shea T."/>
            <person name="Bowers K."/>
            <person name="McGinley-Smith S."/>
            <person name="Mohammad A.W."/>
            <person name="Gnirke A."/>
            <person name="Yurkov A.M."/>
            <person name="Nowrousian M."/>
            <person name="Sun S."/>
            <person name="Cuomo C.A."/>
            <person name="Heitman J."/>
        </authorList>
    </citation>
    <scope>NUCLEOTIDE SEQUENCE</scope>
    <source>
        <strain evidence="3">CBS 10118</strain>
    </source>
</reference>
<dbReference type="EMBL" id="CP144543">
    <property type="protein sequence ID" value="WVW83177.1"/>
    <property type="molecule type" value="Genomic_DNA"/>
</dbReference>
<dbReference type="VEuPathDB" id="FungiDB:I302_08483"/>
<protein>
    <submittedName>
        <fullName evidence="2">Uncharacterized protein</fullName>
    </submittedName>
</protein>
<dbReference type="GeneID" id="30212882"/>
<accession>A0A1B9FSF7</accession>
<reference evidence="3" key="2">
    <citation type="submission" date="2013-07" db="EMBL/GenBank/DDBJ databases">
        <authorList>
            <consortium name="The Broad Institute Genome Sequencing Platform"/>
            <person name="Cuomo C."/>
            <person name="Litvintseva A."/>
            <person name="Chen Y."/>
            <person name="Heitman J."/>
            <person name="Sun S."/>
            <person name="Springer D."/>
            <person name="Dromer F."/>
            <person name="Young S.K."/>
            <person name="Zeng Q."/>
            <person name="Gargeya S."/>
            <person name="Fitzgerald M."/>
            <person name="Abouelleil A."/>
            <person name="Alvarado L."/>
            <person name="Berlin A.M."/>
            <person name="Chapman S.B."/>
            <person name="Dewar J."/>
            <person name="Goldberg J."/>
            <person name="Griggs A."/>
            <person name="Gujja S."/>
            <person name="Hansen M."/>
            <person name="Howarth C."/>
            <person name="Imamovic A."/>
            <person name="Larimer J."/>
            <person name="McCowan C."/>
            <person name="Murphy C."/>
            <person name="Pearson M."/>
            <person name="Priest M."/>
            <person name="Roberts A."/>
            <person name="Saif S."/>
            <person name="Shea T."/>
            <person name="Sykes S."/>
            <person name="Wortman J."/>
            <person name="Nusbaum C."/>
            <person name="Birren B."/>
        </authorList>
    </citation>
    <scope>NUCLEOTIDE SEQUENCE</scope>
    <source>
        <strain evidence="3">CBS 10118</strain>
    </source>
</reference>
<dbReference type="Proteomes" id="UP000092730">
    <property type="component" value="Chromosome 3"/>
</dbReference>
<evidence type="ECO:0000313" key="3">
    <source>
        <dbReference type="EMBL" id="WVW83177.1"/>
    </source>
</evidence>
<reference evidence="2" key="1">
    <citation type="submission" date="2013-07" db="EMBL/GenBank/DDBJ databases">
        <title>The Genome Sequence of Cryptococcus bestiolae CBS10118.</title>
        <authorList>
            <consortium name="The Broad Institute Genome Sequencing Platform"/>
            <person name="Cuomo C."/>
            <person name="Litvintseva A."/>
            <person name="Chen Y."/>
            <person name="Heitman J."/>
            <person name="Sun S."/>
            <person name="Springer D."/>
            <person name="Dromer F."/>
            <person name="Young S.K."/>
            <person name="Zeng Q."/>
            <person name="Gargeya S."/>
            <person name="Fitzgerald M."/>
            <person name="Abouelleil A."/>
            <person name="Alvarado L."/>
            <person name="Berlin A.M."/>
            <person name="Chapman S.B."/>
            <person name="Dewar J."/>
            <person name="Goldberg J."/>
            <person name="Griggs A."/>
            <person name="Gujja S."/>
            <person name="Hansen M."/>
            <person name="Howarth C."/>
            <person name="Imamovic A."/>
            <person name="Larimer J."/>
            <person name="McCowan C."/>
            <person name="Murphy C."/>
            <person name="Pearson M."/>
            <person name="Priest M."/>
            <person name="Roberts A."/>
            <person name="Saif S."/>
            <person name="Shea T."/>
            <person name="Sykes S."/>
            <person name="Wortman J."/>
            <person name="Nusbaum C."/>
            <person name="Birren B."/>
        </authorList>
    </citation>
    <scope>NUCLEOTIDE SEQUENCE [LARGE SCALE GENOMIC DNA]</scope>
    <source>
        <strain evidence="2">CBS 10118</strain>
    </source>
</reference>
<feature type="region of interest" description="Disordered" evidence="1">
    <location>
        <begin position="1"/>
        <end position="41"/>
    </location>
</feature>
<name>A0A1B9FSF7_9TREE</name>
<dbReference type="EMBL" id="KI894026">
    <property type="protein sequence ID" value="OCF21706.1"/>
    <property type="molecule type" value="Genomic_DNA"/>
</dbReference>
<reference evidence="2" key="3">
    <citation type="submission" date="2014-01" db="EMBL/GenBank/DDBJ databases">
        <title>Evolution of pathogenesis and genome organization in the Tremellales.</title>
        <authorList>
            <person name="Cuomo C."/>
            <person name="Litvintseva A."/>
            <person name="Heitman J."/>
            <person name="Chen Y."/>
            <person name="Sun S."/>
            <person name="Springer D."/>
            <person name="Dromer F."/>
            <person name="Young S."/>
            <person name="Zeng Q."/>
            <person name="Chapman S."/>
            <person name="Gujja S."/>
            <person name="Saif S."/>
            <person name="Birren B."/>
        </authorList>
    </citation>
    <scope>NUCLEOTIDE SEQUENCE</scope>
    <source>
        <strain evidence="2">CBS 10118</strain>
    </source>
</reference>
<keyword evidence="4" id="KW-1185">Reference proteome</keyword>
<dbReference type="RefSeq" id="XP_019042776.1">
    <property type="nucleotide sequence ID" value="XM_019195063.1"/>
</dbReference>
<evidence type="ECO:0000313" key="4">
    <source>
        <dbReference type="Proteomes" id="UP000092730"/>
    </source>
</evidence>
<gene>
    <name evidence="2" type="ORF">I302_08483</name>
    <name evidence="3" type="ORF">I302_105195</name>
</gene>
<dbReference type="KEGG" id="kbi:30212882"/>
<proteinExistence type="predicted"/>